<evidence type="ECO:0000313" key="8">
    <source>
        <dbReference type="EMBL" id="GIJ28689.1"/>
    </source>
</evidence>
<dbReference type="PRINTS" id="PR00727">
    <property type="entry name" value="LEADERPTASE"/>
</dbReference>
<feature type="domain" description="Peptidase S26" evidence="7">
    <location>
        <begin position="14"/>
        <end position="107"/>
    </location>
</feature>
<evidence type="ECO:0000259" key="7">
    <source>
        <dbReference type="Pfam" id="PF10502"/>
    </source>
</evidence>
<dbReference type="EMBL" id="BOPC01000052">
    <property type="protein sequence ID" value="GIJ28689.1"/>
    <property type="molecule type" value="Genomic_DNA"/>
</dbReference>
<dbReference type="PANTHER" id="PTHR43390:SF1">
    <property type="entry name" value="CHLOROPLAST PROCESSING PEPTIDASE"/>
    <property type="match status" value="1"/>
</dbReference>
<dbReference type="CDD" id="cd06530">
    <property type="entry name" value="S26_SPase_I"/>
    <property type="match status" value="1"/>
</dbReference>
<name>A0ABQ4JES2_9ACTN</name>
<feature type="domain" description="Peptidase S26" evidence="7">
    <location>
        <begin position="119"/>
        <end position="155"/>
    </location>
</feature>
<dbReference type="RefSeq" id="WP_204036192.1">
    <property type="nucleotide sequence ID" value="NZ_BOPC01000052.1"/>
</dbReference>
<dbReference type="InterPro" id="IPR019533">
    <property type="entry name" value="Peptidase_S26"/>
</dbReference>
<evidence type="ECO:0000313" key="9">
    <source>
        <dbReference type="Proteomes" id="UP000653076"/>
    </source>
</evidence>
<keyword evidence="5" id="KW-0378">Hydrolase</keyword>
<accession>A0ABQ4JES2</accession>
<dbReference type="InterPro" id="IPR019758">
    <property type="entry name" value="Pept_S26A_signal_pept_1_CS"/>
</dbReference>
<dbReference type="PROSITE" id="PS00761">
    <property type="entry name" value="SPASE_I_3"/>
    <property type="match status" value="1"/>
</dbReference>
<dbReference type="Proteomes" id="UP000653076">
    <property type="component" value="Unassembled WGS sequence"/>
</dbReference>
<dbReference type="InterPro" id="IPR036286">
    <property type="entry name" value="LexA/Signal_pep-like_sf"/>
</dbReference>
<dbReference type="SUPFAM" id="SSF51306">
    <property type="entry name" value="LexA/Signal peptidase"/>
    <property type="match status" value="1"/>
</dbReference>
<protein>
    <recommendedName>
        <fullName evidence="4">signal peptidase I</fullName>
        <ecNumber evidence="4">3.4.21.89</ecNumber>
    </recommendedName>
</protein>
<keyword evidence="9" id="KW-1185">Reference proteome</keyword>
<evidence type="ECO:0000256" key="3">
    <source>
        <dbReference type="ARBA" id="ARBA00009370"/>
    </source>
</evidence>
<dbReference type="EC" id="3.4.21.89" evidence="4"/>
<proteinExistence type="inferred from homology"/>
<keyword evidence="6" id="KW-0812">Transmembrane</keyword>
<keyword evidence="6" id="KW-0472">Membrane</keyword>
<evidence type="ECO:0000256" key="5">
    <source>
        <dbReference type="ARBA" id="ARBA00022801"/>
    </source>
</evidence>
<reference evidence="8 9" key="1">
    <citation type="submission" date="2021-01" db="EMBL/GenBank/DDBJ databases">
        <title>Whole genome shotgun sequence of Verrucosispora qiuiae NBRC 106684.</title>
        <authorList>
            <person name="Komaki H."/>
            <person name="Tamura T."/>
        </authorList>
    </citation>
    <scope>NUCLEOTIDE SEQUENCE [LARGE SCALE GENOMIC DNA]</scope>
    <source>
        <strain evidence="8 9">NBRC 106684</strain>
    </source>
</reference>
<dbReference type="InterPro" id="IPR000223">
    <property type="entry name" value="Pept_S26A_signal_pept_1"/>
</dbReference>
<dbReference type="Gene3D" id="2.10.109.10">
    <property type="entry name" value="Umud Fragment, subunit A"/>
    <property type="match status" value="1"/>
</dbReference>
<dbReference type="PANTHER" id="PTHR43390">
    <property type="entry name" value="SIGNAL PEPTIDASE I"/>
    <property type="match status" value="1"/>
</dbReference>
<evidence type="ECO:0000256" key="4">
    <source>
        <dbReference type="ARBA" id="ARBA00013208"/>
    </source>
</evidence>
<organism evidence="8 9">
    <name type="scientific">Micromonospora qiuiae</name>
    <dbReference type="NCBI Taxonomy" id="502268"/>
    <lineage>
        <taxon>Bacteria</taxon>
        <taxon>Bacillati</taxon>
        <taxon>Actinomycetota</taxon>
        <taxon>Actinomycetes</taxon>
        <taxon>Micromonosporales</taxon>
        <taxon>Micromonosporaceae</taxon>
        <taxon>Micromonospora</taxon>
    </lineage>
</organism>
<comment type="similarity">
    <text evidence="3">Belongs to the peptidase S26 family.</text>
</comment>
<sequence length="182" mass="19253">MVTTLVLVGVGVGVLAALLIVLRRRFFIVMVNGASMVPTYQDGDRLLARRRRAQALPVGSVVVLTGEPGQGPGNHVPVVIGQRAMTLRTSRHLIKRLVARPGDAVPRDCANALGDGGPSVVPPGKVVVFGDNSVNSLDSRVLGFVDERRIIGTVIRRVAAAKPAPGDAPEITCSEDVPRTRK</sequence>
<evidence type="ECO:0000256" key="1">
    <source>
        <dbReference type="ARBA" id="ARBA00000677"/>
    </source>
</evidence>
<evidence type="ECO:0000256" key="2">
    <source>
        <dbReference type="ARBA" id="ARBA00004401"/>
    </source>
</evidence>
<comment type="subcellular location">
    <subcellularLocation>
        <location evidence="2">Cell membrane</location>
        <topology evidence="2">Single-pass type II membrane protein</topology>
    </subcellularLocation>
</comment>
<dbReference type="Pfam" id="PF10502">
    <property type="entry name" value="Peptidase_S26"/>
    <property type="match status" value="2"/>
</dbReference>
<keyword evidence="6" id="KW-1133">Transmembrane helix</keyword>
<feature type="transmembrane region" description="Helical" evidence="6">
    <location>
        <begin position="6"/>
        <end position="22"/>
    </location>
</feature>
<gene>
    <name evidence="8" type="ORF">Vqi01_38510</name>
</gene>
<evidence type="ECO:0000256" key="6">
    <source>
        <dbReference type="SAM" id="Phobius"/>
    </source>
</evidence>
<comment type="catalytic activity">
    <reaction evidence="1">
        <text>Cleavage of hydrophobic, N-terminal signal or leader sequences from secreted and periplasmic proteins.</text>
        <dbReference type="EC" id="3.4.21.89"/>
    </reaction>
</comment>
<comment type="caution">
    <text evidence="8">The sequence shown here is derived from an EMBL/GenBank/DDBJ whole genome shotgun (WGS) entry which is preliminary data.</text>
</comment>